<keyword evidence="1" id="KW-0812">Transmembrane</keyword>
<dbReference type="PANTHER" id="PTHR39419:SF1">
    <property type="entry name" value="SLL0814 PROTEIN"/>
    <property type="match status" value="1"/>
</dbReference>
<protein>
    <recommendedName>
        <fullName evidence="4">Carotenoid biosynthesis protein</fullName>
    </recommendedName>
</protein>
<feature type="transmembrane region" description="Helical" evidence="1">
    <location>
        <begin position="26"/>
        <end position="45"/>
    </location>
</feature>
<proteinExistence type="predicted"/>
<dbReference type="EMBL" id="BAAAZX010000044">
    <property type="protein sequence ID" value="GAA4028433.1"/>
    <property type="molecule type" value="Genomic_DNA"/>
</dbReference>
<dbReference type="Proteomes" id="UP001500456">
    <property type="component" value="Unassembled WGS sequence"/>
</dbReference>
<reference evidence="3" key="1">
    <citation type="journal article" date="2019" name="Int. J. Syst. Evol. Microbiol.">
        <title>The Global Catalogue of Microorganisms (GCM) 10K type strain sequencing project: providing services to taxonomists for standard genome sequencing and annotation.</title>
        <authorList>
            <consortium name="The Broad Institute Genomics Platform"/>
            <consortium name="The Broad Institute Genome Sequencing Center for Infectious Disease"/>
            <person name="Wu L."/>
            <person name="Ma J."/>
        </authorList>
    </citation>
    <scope>NUCLEOTIDE SEQUENCE [LARGE SCALE GENOMIC DNA]</scope>
    <source>
        <strain evidence="3">JCM 16924</strain>
    </source>
</reference>
<feature type="transmembrane region" description="Helical" evidence="1">
    <location>
        <begin position="149"/>
        <end position="170"/>
    </location>
</feature>
<feature type="transmembrane region" description="Helical" evidence="1">
    <location>
        <begin position="243"/>
        <end position="259"/>
    </location>
</feature>
<accession>A0ABP7TN41</accession>
<feature type="transmembrane region" description="Helical" evidence="1">
    <location>
        <begin position="202"/>
        <end position="222"/>
    </location>
</feature>
<evidence type="ECO:0000313" key="2">
    <source>
        <dbReference type="EMBL" id="GAA4028433.1"/>
    </source>
</evidence>
<evidence type="ECO:0008006" key="4">
    <source>
        <dbReference type="Google" id="ProtNLM"/>
    </source>
</evidence>
<evidence type="ECO:0000313" key="3">
    <source>
        <dbReference type="Proteomes" id="UP001500456"/>
    </source>
</evidence>
<dbReference type="PANTHER" id="PTHR39419">
    <property type="entry name" value="SLL0814 PROTEIN"/>
    <property type="match status" value="1"/>
</dbReference>
<organism evidence="2 3">
    <name type="scientific">Streptomyces plumbiresistens</name>
    <dbReference type="NCBI Taxonomy" id="511811"/>
    <lineage>
        <taxon>Bacteria</taxon>
        <taxon>Bacillati</taxon>
        <taxon>Actinomycetota</taxon>
        <taxon>Actinomycetes</taxon>
        <taxon>Kitasatosporales</taxon>
        <taxon>Streptomycetaceae</taxon>
        <taxon>Streptomyces</taxon>
    </lineage>
</organism>
<dbReference type="Pfam" id="PF04240">
    <property type="entry name" value="Caroten_synth"/>
    <property type="match status" value="1"/>
</dbReference>
<feature type="transmembrane region" description="Helical" evidence="1">
    <location>
        <begin position="75"/>
        <end position="94"/>
    </location>
</feature>
<evidence type="ECO:0000256" key="1">
    <source>
        <dbReference type="SAM" id="Phobius"/>
    </source>
</evidence>
<dbReference type="RefSeq" id="WP_345571194.1">
    <property type="nucleotide sequence ID" value="NZ_BAAAZX010000044.1"/>
</dbReference>
<name>A0ABP7TN41_9ACTN</name>
<gene>
    <name evidence="2" type="ORF">GCM10022232_87870</name>
</gene>
<feature type="transmembrane region" description="Helical" evidence="1">
    <location>
        <begin position="281"/>
        <end position="299"/>
    </location>
</feature>
<feature type="transmembrane region" description="Helical" evidence="1">
    <location>
        <begin position="114"/>
        <end position="137"/>
    </location>
</feature>
<feature type="transmembrane region" description="Helical" evidence="1">
    <location>
        <begin position="51"/>
        <end position="68"/>
    </location>
</feature>
<comment type="caution">
    <text evidence="2">The sequence shown here is derived from an EMBL/GenBank/DDBJ whole genome shotgun (WGS) entry which is preliminary data.</text>
</comment>
<keyword evidence="1" id="KW-0472">Membrane</keyword>
<dbReference type="InterPro" id="IPR007354">
    <property type="entry name" value="CruF-like"/>
</dbReference>
<sequence length="311" mass="33550">MSATTAETIHAPTPTSASGADRKRNIALWALTGLSLLTAILFPLFTGSPSGLAALLLTIPFAFIHGIRRYGARRLLTFFVVTFVVSNFFENLSISTGFPFGDYHYTGSPQLLQVPIQIGPIYFGLGYLAWLTASALLDNADSRLGRGHGRAGTINTFALPALAAALMTMFDVGSDSISSTVSHTWIWEHGGGLFGVPYTNYLGWWFVTYVFFQIFALVLARTDSNHSPQNTTGLRHGSLAQPALIYTGLGLSSITYFMADHTTHVTDATGVVWDTAALNETMMTINIFGLIVVGLLALVKTARGDTTRTTL</sequence>
<keyword evidence="1" id="KW-1133">Transmembrane helix</keyword>
<keyword evidence="3" id="KW-1185">Reference proteome</keyword>